<dbReference type="InterPro" id="IPR019363">
    <property type="entry name" value="LDAH"/>
</dbReference>
<evidence type="ECO:0008006" key="7">
    <source>
        <dbReference type="Google" id="ProtNLM"/>
    </source>
</evidence>
<dbReference type="GO" id="GO:0016298">
    <property type="term" value="F:lipase activity"/>
    <property type="evidence" value="ECO:0007669"/>
    <property type="project" value="InterPro"/>
</dbReference>
<protein>
    <recommendedName>
        <fullName evidence="7">Lipid droplet-associated hydrolase</fullName>
    </recommendedName>
</protein>
<name>A0A0F7TTP4_PENBI</name>
<keyword evidence="4" id="KW-0378">Hydrolase</keyword>
<evidence type="ECO:0000256" key="3">
    <source>
        <dbReference type="ARBA" id="ARBA00022677"/>
    </source>
</evidence>
<comment type="similarity">
    <text evidence="2">Belongs to the AB hydrolase superfamily. LDAH family.</text>
</comment>
<dbReference type="Proteomes" id="UP000042958">
    <property type="component" value="Unassembled WGS sequence"/>
</dbReference>
<dbReference type="OrthoDB" id="448051at2759"/>
<evidence type="ECO:0000256" key="4">
    <source>
        <dbReference type="ARBA" id="ARBA00022801"/>
    </source>
</evidence>
<reference evidence="6" key="1">
    <citation type="journal article" date="2015" name="Genome Announc.">
        <title>Draft genome sequence of the fungus Penicillium brasilianum MG11.</title>
        <authorList>
            <person name="Horn F."/>
            <person name="Linde J."/>
            <person name="Mattern D.J."/>
            <person name="Walther G."/>
            <person name="Guthke R."/>
            <person name="Brakhage A.A."/>
            <person name="Valiante V."/>
        </authorList>
    </citation>
    <scope>NUCLEOTIDE SEQUENCE [LARGE SCALE GENOMIC DNA]</scope>
    <source>
        <strain evidence="6">MG11</strain>
    </source>
</reference>
<accession>A0A0F7TTP4</accession>
<dbReference type="AlphaFoldDB" id="A0A0F7TTP4"/>
<dbReference type="PANTHER" id="PTHR13390:SF0">
    <property type="entry name" value="LIPID DROPLET-ASSOCIATED HYDROLASE"/>
    <property type="match status" value="1"/>
</dbReference>
<dbReference type="GO" id="GO:0072330">
    <property type="term" value="P:monocarboxylic acid biosynthetic process"/>
    <property type="evidence" value="ECO:0007669"/>
    <property type="project" value="UniProtKB-ARBA"/>
</dbReference>
<dbReference type="GO" id="GO:0019915">
    <property type="term" value="P:lipid storage"/>
    <property type="evidence" value="ECO:0007669"/>
    <property type="project" value="InterPro"/>
</dbReference>
<evidence type="ECO:0000313" key="5">
    <source>
        <dbReference type="EMBL" id="CEJ60044.1"/>
    </source>
</evidence>
<evidence type="ECO:0000256" key="1">
    <source>
        <dbReference type="ARBA" id="ARBA00004502"/>
    </source>
</evidence>
<proteinExistence type="inferred from homology"/>
<evidence type="ECO:0000313" key="6">
    <source>
        <dbReference type="Proteomes" id="UP000042958"/>
    </source>
</evidence>
<dbReference type="Gene3D" id="3.40.50.1820">
    <property type="entry name" value="alpha/beta hydrolase"/>
    <property type="match status" value="1"/>
</dbReference>
<keyword evidence="3" id="KW-0551">Lipid droplet</keyword>
<dbReference type="GO" id="GO:0017000">
    <property type="term" value="P:antibiotic biosynthetic process"/>
    <property type="evidence" value="ECO:0007669"/>
    <property type="project" value="UniProtKB-ARBA"/>
</dbReference>
<evidence type="ECO:0000256" key="2">
    <source>
        <dbReference type="ARBA" id="ARBA00008300"/>
    </source>
</evidence>
<gene>
    <name evidence="5" type="ORF">PMG11_08636</name>
</gene>
<dbReference type="EMBL" id="CDHK01000008">
    <property type="protein sequence ID" value="CEJ60044.1"/>
    <property type="molecule type" value="Genomic_DNA"/>
</dbReference>
<dbReference type="GO" id="GO:0005811">
    <property type="term" value="C:lipid droplet"/>
    <property type="evidence" value="ECO:0007669"/>
    <property type="project" value="UniProtKB-SubCell"/>
</dbReference>
<dbReference type="SUPFAM" id="SSF53474">
    <property type="entry name" value="alpha/beta-Hydrolases"/>
    <property type="match status" value="1"/>
</dbReference>
<keyword evidence="6" id="KW-1185">Reference proteome</keyword>
<organism evidence="5 6">
    <name type="scientific">Penicillium brasilianum</name>
    <dbReference type="NCBI Taxonomy" id="104259"/>
    <lineage>
        <taxon>Eukaryota</taxon>
        <taxon>Fungi</taxon>
        <taxon>Dikarya</taxon>
        <taxon>Ascomycota</taxon>
        <taxon>Pezizomycotina</taxon>
        <taxon>Eurotiomycetes</taxon>
        <taxon>Eurotiomycetidae</taxon>
        <taxon>Eurotiales</taxon>
        <taxon>Aspergillaceae</taxon>
        <taxon>Penicillium</taxon>
    </lineage>
</organism>
<dbReference type="InterPro" id="IPR029058">
    <property type="entry name" value="AB_hydrolase_fold"/>
</dbReference>
<dbReference type="Pfam" id="PF10230">
    <property type="entry name" value="LIDHydrolase"/>
    <property type="match status" value="1"/>
</dbReference>
<dbReference type="PANTHER" id="PTHR13390">
    <property type="entry name" value="LIPASE"/>
    <property type="match status" value="1"/>
</dbReference>
<comment type="subcellular location">
    <subcellularLocation>
        <location evidence="1">Lipid droplet</location>
    </subcellularLocation>
</comment>
<sequence length="394" mass="43783">MVRLQMRRIINYRSPWKFTSTRDLRHNLTNMEPQITPNTFCTYTALPKDATTTVFFISGNPGLIGYYHPFLSLLGQYLANSRDQSSTRNGLKKIDSSIQIYGCSLGGFEVSPATTTGNALRDGRSKLYDLEDQIVFVHDNLNTLMRQNASSANDTSTSTARRKVILMGHSVGAYIAMEVLRRHREANPESQPDNRYTVDFDIIGGVMLFPTVKDIAHSPSGQKLTTLLSLIPHLALVVSFFARILTTILPTSALKALVKLVMHNPPAHALDATTSFLKSAGGVRQALHMAADEMRTITSDKWTDDVWGVAHAREPLTRLFFYFGRNDHWVAEKTRDEIVAVRGGKNGDEEGEGLGPRMFVCEEGLPHAFCLKHSDVMARKVAGMIREIGNASGR</sequence>